<dbReference type="PROSITE" id="PS51257">
    <property type="entry name" value="PROKAR_LIPOPROTEIN"/>
    <property type="match status" value="1"/>
</dbReference>
<reference evidence="3 4" key="1">
    <citation type="journal article" date="2015" name="Genome Announc.">
        <title>Draft Genome Sequences of Marine Isolates of Thalassomonas viridans and Thalassomonas actiniarum.</title>
        <authorList>
            <person name="Olonade I."/>
            <person name="van Zyl L.J."/>
            <person name="Trindade M."/>
        </authorList>
    </citation>
    <scope>NUCLEOTIDE SEQUENCE [LARGE SCALE GENOMIC DNA]</scope>
    <source>
        <strain evidence="3 4">XOM25</strain>
    </source>
</reference>
<evidence type="ECO:0000259" key="2">
    <source>
        <dbReference type="Pfam" id="PF13590"/>
    </source>
</evidence>
<name>A0AAE9Z0Z0_9GAMM</name>
<dbReference type="AlphaFoldDB" id="A0AAE9Z0Z0"/>
<feature type="chain" id="PRO_5042054679" evidence="1">
    <location>
        <begin position="25"/>
        <end position="194"/>
    </location>
</feature>
<proteinExistence type="predicted"/>
<gene>
    <name evidence="3" type="ORF">SG34_026445</name>
</gene>
<dbReference type="Pfam" id="PF13590">
    <property type="entry name" value="DUF4136"/>
    <property type="match status" value="1"/>
</dbReference>
<dbReference type="KEGG" id="tvd:SG34_026445"/>
<feature type="signal peptide" evidence="1">
    <location>
        <begin position="1"/>
        <end position="24"/>
    </location>
</feature>
<dbReference type="Proteomes" id="UP000032352">
    <property type="component" value="Chromosome"/>
</dbReference>
<dbReference type="Gene3D" id="3.30.160.670">
    <property type="match status" value="1"/>
</dbReference>
<dbReference type="RefSeq" id="WP_044839630.1">
    <property type="nucleotide sequence ID" value="NZ_CP059733.1"/>
</dbReference>
<sequence>MSFKPFITGIFILLLGACSLQKNAGVRYQAKFDFAGARAYSFLPRDAAANEQQNISDVMRNNIELAVEQVLDNSGFHYSASQKTDFVVAYHLVQGQSRGRYQLGVNHQALKRYNLGVKYCEYCLKAGVEPSSKKLWRLDAGSLIIDLLDPGDQRSVWRSVYPVKIKAKDNSREVQEKIQTAISRMLAQYPGKSA</sequence>
<protein>
    <submittedName>
        <fullName evidence="3">DUF4136 domain-containing protein</fullName>
    </submittedName>
</protein>
<organism evidence="3 4">
    <name type="scientific">Thalassomonas viridans</name>
    <dbReference type="NCBI Taxonomy" id="137584"/>
    <lineage>
        <taxon>Bacteria</taxon>
        <taxon>Pseudomonadati</taxon>
        <taxon>Pseudomonadota</taxon>
        <taxon>Gammaproteobacteria</taxon>
        <taxon>Alteromonadales</taxon>
        <taxon>Colwelliaceae</taxon>
        <taxon>Thalassomonas</taxon>
    </lineage>
</organism>
<evidence type="ECO:0000313" key="4">
    <source>
        <dbReference type="Proteomes" id="UP000032352"/>
    </source>
</evidence>
<evidence type="ECO:0000256" key="1">
    <source>
        <dbReference type="SAM" id="SignalP"/>
    </source>
</evidence>
<reference evidence="3 4" key="2">
    <citation type="journal article" date="2022" name="Mar. Drugs">
        <title>Bioassay-Guided Fractionation Leads to the Detection of Cholic Acid Generated by the Rare Thalassomonas sp.</title>
        <authorList>
            <person name="Pheiffer F."/>
            <person name="Schneider Y.K."/>
            <person name="Hansen E.H."/>
            <person name="Andersen J.H."/>
            <person name="Isaksson J."/>
            <person name="Busche T."/>
            <person name="R C."/>
            <person name="Kalinowski J."/>
            <person name="Zyl L.V."/>
            <person name="Trindade M."/>
        </authorList>
    </citation>
    <scope>NUCLEOTIDE SEQUENCE [LARGE SCALE GENOMIC DNA]</scope>
    <source>
        <strain evidence="3 4">XOM25</strain>
    </source>
</reference>
<evidence type="ECO:0000313" key="3">
    <source>
        <dbReference type="EMBL" id="WDE04811.1"/>
    </source>
</evidence>
<dbReference type="InterPro" id="IPR025411">
    <property type="entry name" value="DUF4136"/>
</dbReference>
<dbReference type="EMBL" id="CP059733">
    <property type="protein sequence ID" value="WDE04811.1"/>
    <property type="molecule type" value="Genomic_DNA"/>
</dbReference>
<feature type="domain" description="DUF4136" evidence="2">
    <location>
        <begin position="27"/>
        <end position="191"/>
    </location>
</feature>
<keyword evidence="4" id="KW-1185">Reference proteome</keyword>
<accession>A0AAE9Z0Z0</accession>
<keyword evidence="1" id="KW-0732">Signal</keyword>